<dbReference type="NCBIfam" id="NF040583">
    <property type="entry name" value="dnaB_SPI-7_type"/>
    <property type="match status" value="1"/>
</dbReference>
<dbReference type="InterPro" id="IPR016136">
    <property type="entry name" value="DNA_helicase_N/primase_C"/>
</dbReference>
<dbReference type="CDD" id="cd00984">
    <property type="entry name" value="DnaB_C"/>
    <property type="match status" value="1"/>
</dbReference>
<sequence>MTEISEKYAGLCSWDAEQCVLGGLMLDNESWDDVALLLNSDDFFHRVHRVIFDEMAGLVKAGHPIDLITLHDSIENRGKEALKQVGGFAYLAELSKNTPSAANIVAYSEIVARYSRGRQLAAIGNDITDSVNKPGADIALIMETAEQKITRLAESTEPQQAVTLLDGMERLLSELERRCQTPDGITGTATGFDDFDAMTSGLQAGDLILIAARPSMGKTALLISMMLNSLMNRAEAVGQFYSLEQPTEQILMRMVSSLGNVELQRLKSGLMDDEDWAKVSNASALLMGDLKHRLIIDDTSALSPAMLRIRARRNARRYGHPSIIGLDYLQLMRCPGQENRTQEIAEISRSLKALAKEMHCPVVALSQLNRQLESRADKRPNNGDLRDSGALEQDADVIVFIYRDEVYHDDSEDKGRAELIISKQRQGPTGTIRLQFEGRYTRFITEQTCQVRRYA</sequence>
<dbReference type="NCBIfam" id="TIGR00665">
    <property type="entry name" value="DnaB"/>
    <property type="match status" value="1"/>
</dbReference>
<evidence type="ECO:0000256" key="4">
    <source>
        <dbReference type="ARBA" id="ARBA00022741"/>
    </source>
</evidence>
<protein>
    <recommendedName>
        <fullName evidence="11 12">Replicative DNA helicase</fullName>
        <ecNumber evidence="11 12">5.6.2.3</ecNumber>
    </recommendedName>
</protein>
<keyword evidence="3 12" id="KW-0235">DNA replication</keyword>
<evidence type="ECO:0000256" key="2">
    <source>
        <dbReference type="ARBA" id="ARBA00022515"/>
    </source>
</evidence>
<dbReference type="GO" id="GO:0003677">
    <property type="term" value="F:DNA binding"/>
    <property type="evidence" value="ECO:0007669"/>
    <property type="project" value="UniProtKB-UniRule"/>
</dbReference>
<evidence type="ECO:0000256" key="6">
    <source>
        <dbReference type="ARBA" id="ARBA00022806"/>
    </source>
</evidence>
<evidence type="ECO:0000256" key="9">
    <source>
        <dbReference type="ARBA" id="ARBA00023235"/>
    </source>
</evidence>
<evidence type="ECO:0000256" key="11">
    <source>
        <dbReference type="NCBIfam" id="TIGR00665"/>
    </source>
</evidence>
<dbReference type="GO" id="GO:0043139">
    <property type="term" value="F:5'-3' DNA helicase activity"/>
    <property type="evidence" value="ECO:0007669"/>
    <property type="project" value="UniProtKB-EC"/>
</dbReference>
<keyword evidence="6 12" id="KW-0347">Helicase</keyword>
<dbReference type="Gene3D" id="3.40.50.300">
    <property type="entry name" value="P-loop containing nucleotide triphosphate hydrolases"/>
    <property type="match status" value="1"/>
</dbReference>
<evidence type="ECO:0000256" key="1">
    <source>
        <dbReference type="ARBA" id="ARBA00008428"/>
    </source>
</evidence>
<evidence type="ECO:0000313" key="15">
    <source>
        <dbReference type="Proteomes" id="UP000033924"/>
    </source>
</evidence>
<evidence type="ECO:0000256" key="3">
    <source>
        <dbReference type="ARBA" id="ARBA00022705"/>
    </source>
</evidence>
<dbReference type="PANTHER" id="PTHR30153:SF2">
    <property type="entry name" value="REPLICATIVE DNA HELICASE"/>
    <property type="match status" value="1"/>
</dbReference>
<evidence type="ECO:0000313" key="14">
    <source>
        <dbReference type="EMBL" id="KKF37623.1"/>
    </source>
</evidence>
<dbReference type="Pfam" id="PF03796">
    <property type="entry name" value="DnaB_C"/>
    <property type="match status" value="1"/>
</dbReference>
<dbReference type="PATRIC" id="fig|65700.7.peg.5753"/>
<evidence type="ECO:0000256" key="12">
    <source>
        <dbReference type="RuleBase" id="RU362085"/>
    </source>
</evidence>
<comment type="similarity">
    <text evidence="1 12">Belongs to the helicase family. DnaB subfamily.</text>
</comment>
<evidence type="ECO:0000256" key="8">
    <source>
        <dbReference type="ARBA" id="ARBA00023125"/>
    </source>
</evidence>
<gene>
    <name evidence="14" type="ORF">SY86_23100</name>
</gene>
<keyword evidence="4 12" id="KW-0547">Nucleotide-binding</keyword>
<dbReference type="SUPFAM" id="SSF52540">
    <property type="entry name" value="P-loop containing nucleoside triphosphate hydrolases"/>
    <property type="match status" value="1"/>
</dbReference>
<evidence type="ECO:0000256" key="5">
    <source>
        <dbReference type="ARBA" id="ARBA00022801"/>
    </source>
</evidence>
<dbReference type="PROSITE" id="PS51199">
    <property type="entry name" value="SF4_HELICASE"/>
    <property type="match status" value="1"/>
</dbReference>
<keyword evidence="2 12" id="KW-0639">Primosome</keyword>
<dbReference type="GO" id="GO:0005524">
    <property type="term" value="F:ATP binding"/>
    <property type="evidence" value="ECO:0007669"/>
    <property type="project" value="UniProtKB-UniRule"/>
</dbReference>
<dbReference type="GO" id="GO:0006269">
    <property type="term" value="P:DNA replication, synthesis of primer"/>
    <property type="evidence" value="ECO:0007669"/>
    <property type="project" value="UniProtKB-UniRule"/>
</dbReference>
<dbReference type="EC" id="5.6.2.3" evidence="11 12"/>
<proteinExistence type="inferred from homology"/>
<dbReference type="Gene3D" id="1.10.860.10">
    <property type="entry name" value="DNAb Helicase, Chain A"/>
    <property type="match status" value="1"/>
</dbReference>
<dbReference type="InterPro" id="IPR007693">
    <property type="entry name" value="DNA_helicase_DnaB-like_N"/>
</dbReference>
<dbReference type="GO" id="GO:0005829">
    <property type="term" value="C:cytosol"/>
    <property type="evidence" value="ECO:0007669"/>
    <property type="project" value="TreeGrafter"/>
</dbReference>
<feature type="domain" description="SF4 helicase" evidence="13">
    <location>
        <begin position="181"/>
        <end position="450"/>
    </location>
</feature>
<comment type="function">
    <text evidence="12">The main replicative DNA helicase, it participates in initiation and elongation during chromosome replication. Travels ahead of the DNA replisome, separating dsDNA into templates for DNA synthesis. A processive ATP-dependent 5'-3' DNA helicase it has DNA-dependent ATPase activity.</text>
</comment>
<dbReference type="InterPro" id="IPR007692">
    <property type="entry name" value="DNA_helicase_DnaB"/>
</dbReference>
<accession>A0A0M2KK66</accession>
<name>A0A0M2KK66_9GAMM</name>
<comment type="catalytic activity">
    <reaction evidence="10 12">
        <text>ATP + H2O = ADP + phosphate + H(+)</text>
        <dbReference type="Rhea" id="RHEA:13065"/>
        <dbReference type="ChEBI" id="CHEBI:15377"/>
        <dbReference type="ChEBI" id="CHEBI:15378"/>
        <dbReference type="ChEBI" id="CHEBI:30616"/>
        <dbReference type="ChEBI" id="CHEBI:43474"/>
        <dbReference type="ChEBI" id="CHEBI:456216"/>
        <dbReference type="EC" id="5.6.2.3"/>
    </reaction>
</comment>
<organism evidence="14 15">
    <name type="scientific">Erwinia tracheiphila</name>
    <dbReference type="NCBI Taxonomy" id="65700"/>
    <lineage>
        <taxon>Bacteria</taxon>
        <taxon>Pseudomonadati</taxon>
        <taxon>Pseudomonadota</taxon>
        <taxon>Gammaproteobacteria</taxon>
        <taxon>Enterobacterales</taxon>
        <taxon>Erwiniaceae</taxon>
        <taxon>Erwinia</taxon>
    </lineage>
</organism>
<dbReference type="PANTHER" id="PTHR30153">
    <property type="entry name" value="REPLICATIVE DNA HELICASE DNAB"/>
    <property type="match status" value="1"/>
</dbReference>
<keyword evidence="5 12" id="KW-0378">Hydrolase</keyword>
<keyword evidence="8 12" id="KW-0238">DNA-binding</keyword>
<keyword evidence="9" id="KW-0413">Isomerase</keyword>
<dbReference type="Pfam" id="PF00772">
    <property type="entry name" value="DnaB"/>
    <property type="match status" value="1"/>
</dbReference>
<reference evidence="14 15" key="1">
    <citation type="submission" date="2015-01" db="EMBL/GenBank/DDBJ databases">
        <title>Erwinia tracheiphila.</title>
        <authorList>
            <person name="Shapiro L.R."/>
        </authorList>
    </citation>
    <scope>NUCLEOTIDE SEQUENCE [LARGE SCALE GENOMIC DNA]</scope>
    <source>
        <strain evidence="14 15">BuffGH</strain>
    </source>
</reference>
<dbReference type="RefSeq" id="WP_016192687.1">
    <property type="nucleotide sequence ID" value="NZ_CP089932.1"/>
</dbReference>
<evidence type="ECO:0000256" key="10">
    <source>
        <dbReference type="ARBA" id="ARBA00048954"/>
    </source>
</evidence>
<keyword evidence="15" id="KW-1185">Reference proteome</keyword>
<evidence type="ECO:0000256" key="7">
    <source>
        <dbReference type="ARBA" id="ARBA00022840"/>
    </source>
</evidence>
<dbReference type="AlphaFoldDB" id="A0A0M2KK66"/>
<dbReference type="SUPFAM" id="SSF48024">
    <property type="entry name" value="N-terminal domain of DnaB helicase"/>
    <property type="match status" value="1"/>
</dbReference>
<dbReference type="GO" id="GO:1990077">
    <property type="term" value="C:primosome complex"/>
    <property type="evidence" value="ECO:0007669"/>
    <property type="project" value="UniProtKB-UniRule"/>
</dbReference>
<dbReference type="InterPro" id="IPR007694">
    <property type="entry name" value="DNA_helicase_DnaB-like_C"/>
</dbReference>
<evidence type="ECO:0000259" key="13">
    <source>
        <dbReference type="PROSITE" id="PS51199"/>
    </source>
</evidence>
<dbReference type="EMBL" id="JXNU01000003">
    <property type="protein sequence ID" value="KKF37623.1"/>
    <property type="molecule type" value="Genomic_DNA"/>
</dbReference>
<dbReference type="InterPro" id="IPR036185">
    <property type="entry name" value="DNA_heli_DnaB-like_N_sf"/>
</dbReference>
<dbReference type="Proteomes" id="UP000033924">
    <property type="component" value="Unassembled WGS sequence"/>
</dbReference>
<dbReference type="InterPro" id="IPR027417">
    <property type="entry name" value="P-loop_NTPase"/>
</dbReference>
<comment type="caution">
    <text evidence="14">The sequence shown here is derived from an EMBL/GenBank/DDBJ whole genome shotgun (WGS) entry which is preliminary data.</text>
</comment>
<keyword evidence="7 12" id="KW-0067">ATP-binding</keyword>
<dbReference type="GO" id="GO:0016887">
    <property type="term" value="F:ATP hydrolysis activity"/>
    <property type="evidence" value="ECO:0007669"/>
    <property type="project" value="RHEA"/>
</dbReference>
<dbReference type="STRING" id="65700.SY86_23100"/>